<comment type="caution">
    <text evidence="1">The sequence shown here is derived from an EMBL/GenBank/DDBJ whole genome shotgun (WGS) entry which is preliminary data.</text>
</comment>
<protein>
    <submittedName>
        <fullName evidence="1">Uncharacterized protein</fullName>
    </submittedName>
</protein>
<accession>A0A926IKV8</accession>
<proteinExistence type="predicted"/>
<evidence type="ECO:0000313" key="2">
    <source>
        <dbReference type="Proteomes" id="UP000651085"/>
    </source>
</evidence>
<gene>
    <name evidence="1" type="ORF">H8744_13790</name>
</gene>
<sequence length="88" mass="10198">MLEKIMECLTALLPFLRKKGTAKEVKEFSDLVTGQYAFLMEQLEKVLKDYFELSAKIKEMHSEVILLKEQLAESLSLQCKNRECGGRR</sequence>
<evidence type="ECO:0000313" key="1">
    <source>
        <dbReference type="EMBL" id="MBC8594297.1"/>
    </source>
</evidence>
<reference evidence="1" key="1">
    <citation type="submission" date="2020-08" db="EMBL/GenBank/DDBJ databases">
        <title>Genome public.</title>
        <authorList>
            <person name="Liu C."/>
            <person name="Sun Q."/>
        </authorList>
    </citation>
    <scope>NUCLEOTIDE SEQUENCE</scope>
    <source>
        <strain evidence="1">N12</strain>
    </source>
</reference>
<organism evidence="1 2">
    <name type="scientific">Jilunia laotingensis</name>
    <dbReference type="NCBI Taxonomy" id="2763675"/>
    <lineage>
        <taxon>Bacteria</taxon>
        <taxon>Pseudomonadati</taxon>
        <taxon>Bacteroidota</taxon>
        <taxon>Bacteroidia</taxon>
        <taxon>Bacteroidales</taxon>
        <taxon>Bacteroidaceae</taxon>
        <taxon>Jilunia</taxon>
    </lineage>
</organism>
<dbReference type="Proteomes" id="UP000651085">
    <property type="component" value="Unassembled WGS sequence"/>
</dbReference>
<dbReference type="EMBL" id="JACRTF010000001">
    <property type="protein sequence ID" value="MBC8594297.1"/>
    <property type="molecule type" value="Genomic_DNA"/>
</dbReference>
<dbReference type="RefSeq" id="WP_262435392.1">
    <property type="nucleotide sequence ID" value="NZ_JACRTF010000001.1"/>
</dbReference>
<keyword evidence="2" id="KW-1185">Reference proteome</keyword>
<name>A0A926IKV8_9BACT</name>
<dbReference type="AlphaFoldDB" id="A0A926IKV8"/>